<dbReference type="InterPro" id="IPR039422">
    <property type="entry name" value="MarR/SlyA-like"/>
</dbReference>
<dbReference type="PANTHER" id="PTHR33164:SF43">
    <property type="entry name" value="HTH-TYPE TRANSCRIPTIONAL REPRESSOR YETL"/>
    <property type="match status" value="1"/>
</dbReference>
<sequence>MNMSGRLAQLDVWLLSNAAHQAKRGLCDHLGQTGLRMQHYRVMAGLAELGECTQAELGRALGLDAGNLVALLCDLEKEQAVTREPDPANRRRNLVRCTPQGRRLFRRMDEAVARADEAMFASFSEEERDQFHKLLTRLVAEPH</sequence>
<dbReference type="PROSITE" id="PS50995">
    <property type="entry name" value="HTH_MARR_2"/>
    <property type="match status" value="1"/>
</dbReference>
<organism evidence="2 3">
    <name type="scientific">Streptomyces thermolineatus</name>
    <dbReference type="NCBI Taxonomy" id="44033"/>
    <lineage>
        <taxon>Bacteria</taxon>
        <taxon>Bacillati</taxon>
        <taxon>Actinomycetota</taxon>
        <taxon>Actinomycetes</taxon>
        <taxon>Kitasatosporales</taxon>
        <taxon>Streptomycetaceae</taxon>
        <taxon>Streptomyces</taxon>
    </lineage>
</organism>
<dbReference type="RefSeq" id="WP_344384946.1">
    <property type="nucleotide sequence ID" value="NZ_BAAATA010000031.1"/>
</dbReference>
<keyword evidence="3" id="KW-1185">Reference proteome</keyword>
<evidence type="ECO:0000259" key="1">
    <source>
        <dbReference type="PROSITE" id="PS50995"/>
    </source>
</evidence>
<name>A0ABP5ZPV8_9ACTN</name>
<evidence type="ECO:0000313" key="3">
    <source>
        <dbReference type="Proteomes" id="UP001501358"/>
    </source>
</evidence>
<feature type="domain" description="HTH marR-type" evidence="1">
    <location>
        <begin position="1"/>
        <end position="140"/>
    </location>
</feature>
<protein>
    <submittedName>
        <fullName evidence="2">MarR family winged helix-turn-helix transcriptional regulator</fullName>
    </submittedName>
</protein>
<evidence type="ECO:0000313" key="2">
    <source>
        <dbReference type="EMBL" id="GAA2502467.1"/>
    </source>
</evidence>
<dbReference type="InterPro" id="IPR036388">
    <property type="entry name" value="WH-like_DNA-bd_sf"/>
</dbReference>
<dbReference type="SUPFAM" id="SSF46785">
    <property type="entry name" value="Winged helix' DNA-binding domain"/>
    <property type="match status" value="1"/>
</dbReference>
<reference evidence="3" key="1">
    <citation type="journal article" date="2019" name="Int. J. Syst. Evol. Microbiol.">
        <title>The Global Catalogue of Microorganisms (GCM) 10K type strain sequencing project: providing services to taxonomists for standard genome sequencing and annotation.</title>
        <authorList>
            <consortium name="The Broad Institute Genomics Platform"/>
            <consortium name="The Broad Institute Genome Sequencing Center for Infectious Disease"/>
            <person name="Wu L."/>
            <person name="Ma J."/>
        </authorList>
    </citation>
    <scope>NUCLEOTIDE SEQUENCE [LARGE SCALE GENOMIC DNA]</scope>
    <source>
        <strain evidence="3">JCM 6307</strain>
    </source>
</reference>
<dbReference type="EMBL" id="BAAATA010000031">
    <property type="protein sequence ID" value="GAA2502467.1"/>
    <property type="molecule type" value="Genomic_DNA"/>
</dbReference>
<accession>A0ABP5ZPV8</accession>
<comment type="caution">
    <text evidence="2">The sequence shown here is derived from an EMBL/GenBank/DDBJ whole genome shotgun (WGS) entry which is preliminary data.</text>
</comment>
<dbReference type="PRINTS" id="PR00598">
    <property type="entry name" value="HTHMARR"/>
</dbReference>
<gene>
    <name evidence="2" type="ORF">GCM10010406_43740</name>
</gene>
<dbReference type="SMART" id="SM00347">
    <property type="entry name" value="HTH_MARR"/>
    <property type="match status" value="1"/>
</dbReference>
<dbReference type="Pfam" id="PF01047">
    <property type="entry name" value="MarR"/>
    <property type="match status" value="1"/>
</dbReference>
<dbReference type="Gene3D" id="1.10.10.10">
    <property type="entry name" value="Winged helix-like DNA-binding domain superfamily/Winged helix DNA-binding domain"/>
    <property type="match status" value="1"/>
</dbReference>
<dbReference type="PANTHER" id="PTHR33164">
    <property type="entry name" value="TRANSCRIPTIONAL REGULATOR, MARR FAMILY"/>
    <property type="match status" value="1"/>
</dbReference>
<proteinExistence type="predicted"/>
<dbReference type="InterPro" id="IPR036390">
    <property type="entry name" value="WH_DNA-bd_sf"/>
</dbReference>
<dbReference type="InterPro" id="IPR000835">
    <property type="entry name" value="HTH_MarR-typ"/>
</dbReference>
<dbReference type="Proteomes" id="UP001501358">
    <property type="component" value="Unassembled WGS sequence"/>
</dbReference>